<name>A0A556SWK5_9GAMM</name>
<dbReference type="RefSeq" id="WP_144091295.1">
    <property type="nucleotide sequence ID" value="NZ_VMHM01000002.1"/>
</dbReference>
<evidence type="ECO:0000256" key="1">
    <source>
        <dbReference type="SAM" id="SignalP"/>
    </source>
</evidence>
<protein>
    <submittedName>
        <fullName evidence="2">Uncharacterized protein</fullName>
    </submittedName>
</protein>
<proteinExistence type="predicted"/>
<keyword evidence="1" id="KW-0732">Signal</keyword>
<feature type="signal peptide" evidence="1">
    <location>
        <begin position="1"/>
        <end position="23"/>
    </location>
</feature>
<gene>
    <name evidence="2" type="ORF">FPQ15_01635</name>
</gene>
<organism evidence="2 3">
    <name type="scientific">Gilliamella apicola</name>
    <dbReference type="NCBI Taxonomy" id="1196095"/>
    <lineage>
        <taxon>Bacteria</taxon>
        <taxon>Pseudomonadati</taxon>
        <taxon>Pseudomonadota</taxon>
        <taxon>Gammaproteobacteria</taxon>
        <taxon>Orbales</taxon>
        <taxon>Orbaceae</taxon>
        <taxon>Gilliamella</taxon>
    </lineage>
</organism>
<dbReference type="Gene3D" id="2.60.40.1080">
    <property type="match status" value="1"/>
</dbReference>
<dbReference type="EMBL" id="VMHM01000002">
    <property type="protein sequence ID" value="TSK05527.1"/>
    <property type="molecule type" value="Genomic_DNA"/>
</dbReference>
<reference evidence="2 3" key="1">
    <citation type="submission" date="2019-07" db="EMBL/GenBank/DDBJ databases">
        <title>Gilliamella genomes.</title>
        <authorList>
            <person name="Zheng H."/>
        </authorList>
    </citation>
    <scope>NUCLEOTIDE SEQUENCE [LARGE SCALE GENOMIC DNA]</scope>
    <source>
        <strain evidence="2 3">W8127</strain>
    </source>
</reference>
<accession>A0A556SWK5</accession>
<sequence>MIRSLKKTRYALLLLPFFQLSYANLTIETAQTIQGTKPRLSDELESSLINTGELKPLFGLIFNNRTYYNDEEIAQISIPINDAFSHLITPAMIKQPDANEYFDRDGDKLSFLTTVDEIEMQWYFTDENGKDKEFTPEEGQTFCSLAAKGKSAPYKVKLSADLILFSEHGDPDFNTYPNDVIDNKPSATFTILKDVGVCYAKPSLKPGVPSGDKGQWVPKKGFKIQSGIDSTRNFPTTGFFGAQFDLILFDTNLYSDYQWYVKQGSDLVTVIKDTQTNIPTVMFNGPDAKDPGKAWEHVMGGSGKGYPVVIEGKNTKTGKTTQYAFTIRQWFDVWKQNIVKGKLEAEVGKVSDVVQACESKSGYYRVSRTEDISNAIETVDGKGRPKDVKFTREIGSLISEWGDVDQKSYPGSFGPQRNGAVNKRFYVFSTDFDDGDPEDGKYCDIHLDNGTFHCRNKEKEHKNAVCASFKP</sequence>
<feature type="chain" id="PRO_5021985447" evidence="1">
    <location>
        <begin position="24"/>
        <end position="471"/>
    </location>
</feature>
<evidence type="ECO:0000313" key="2">
    <source>
        <dbReference type="EMBL" id="TSK05527.1"/>
    </source>
</evidence>
<evidence type="ECO:0000313" key="3">
    <source>
        <dbReference type="Proteomes" id="UP000319483"/>
    </source>
</evidence>
<dbReference type="AlphaFoldDB" id="A0A556SWK5"/>
<dbReference type="Proteomes" id="UP000319483">
    <property type="component" value="Unassembled WGS sequence"/>
</dbReference>
<comment type="caution">
    <text evidence="2">The sequence shown here is derived from an EMBL/GenBank/DDBJ whole genome shotgun (WGS) entry which is preliminary data.</text>
</comment>